<dbReference type="EMBL" id="AFYH01189515">
    <property type="status" value="NOT_ANNOTATED_CDS"/>
    <property type="molecule type" value="Genomic_DNA"/>
</dbReference>
<dbReference type="EMBL" id="AFYH01189513">
    <property type="status" value="NOT_ANNOTATED_CDS"/>
    <property type="molecule type" value="Genomic_DNA"/>
</dbReference>
<reference evidence="10" key="3">
    <citation type="submission" date="2025-09" db="UniProtKB">
        <authorList>
            <consortium name="Ensembl"/>
        </authorList>
    </citation>
    <scope>IDENTIFICATION</scope>
</reference>
<proteinExistence type="inferred from homology"/>
<dbReference type="EMBL" id="AFYH01189510">
    <property type="status" value="NOT_ANNOTATED_CDS"/>
    <property type="molecule type" value="Genomic_DNA"/>
</dbReference>
<dbReference type="Proteomes" id="UP000008672">
    <property type="component" value="Unassembled WGS sequence"/>
</dbReference>
<feature type="domain" description="RPAP1 N-terminal" evidence="8">
    <location>
        <begin position="226"/>
        <end position="262"/>
    </location>
</feature>
<evidence type="ECO:0000256" key="4">
    <source>
        <dbReference type="ARBA" id="ARBA00023242"/>
    </source>
</evidence>
<dbReference type="InterPro" id="IPR039913">
    <property type="entry name" value="RPAP1/Rba50"/>
</dbReference>
<feature type="domain" description="RPAP1 C-terminal" evidence="7">
    <location>
        <begin position="355"/>
        <end position="420"/>
    </location>
</feature>
<gene>
    <name evidence="10" type="primary">RPAP1</name>
</gene>
<comment type="similarity">
    <text evidence="2">Belongs to the RPAP1 family.</text>
</comment>
<dbReference type="EMBL" id="AFYH01189518">
    <property type="status" value="NOT_ANNOTATED_CDS"/>
    <property type="molecule type" value="Genomic_DNA"/>
</dbReference>
<name>H3A6N6_LATCH</name>
<dbReference type="InterPro" id="IPR016024">
    <property type="entry name" value="ARM-type_fold"/>
</dbReference>
<evidence type="ECO:0000256" key="5">
    <source>
        <dbReference type="SAM" id="MobiDB-lite"/>
    </source>
</evidence>
<dbReference type="GO" id="GO:0006366">
    <property type="term" value="P:transcription by RNA polymerase II"/>
    <property type="evidence" value="ECO:0007669"/>
    <property type="project" value="InterPro"/>
</dbReference>
<dbReference type="STRING" id="7897.ENSLACP00000005307"/>
<dbReference type="InParanoid" id="H3A6N6"/>
<dbReference type="SUPFAM" id="SSF48371">
    <property type="entry name" value="ARM repeat"/>
    <property type="match status" value="1"/>
</dbReference>
<sequence length="1397" mass="156835">TMLARPKPGESEEDLLHFQNQFLAAGKSPAVKIVKKADKRKVETGGEEEKKTQDKRDVVVIEDFPDLPPILTPAPLKRSKSERVRFEDEDPAEQLDRHDKHITAVFSKIVERDTSMAPVSLPFSSGTAFPKVFHRSEVKKKATPVSGKRSIFAQKIAAQRAGSAPNTAPSRSALTTLDMGINAPSRSALTTLDMGINVFRNIASRKGSQIVTGAGLGMPDWEKEAQKIHEENLERLCALSEEQILEERKKLLAQLGSSQINMVNTPTKEAIGERAKGTIRPNKSSVDLTGEKRKVIHCSAKKQNKPKEISPPPVADLPVKPEKEWLHMDSVEQEKLEWMKDLPTPKLKRTKKVMQARFSLKGELIPPDTDIPTYHGLHHHGEEPEQAGYSLQELFHLSRSHVIQQRTLSLQILAHIVQKAKDGEFASSLRGSLLRVLLDAGFLFLLRFSLDDTVDNVIAASVHALRALLVCPADEDYLDQTFSWFLGAMSFPLLPNEVDEKEDDDDDEEEEEEENNTGKVKEGKKSTEEKKPDPDVARVDVIKGLLKMKLLHRLRYILEVVRPVAAVVVDILNILTRMARHSSEACSQIMECPRLMETIVSQFLPSTWKPQPIQQGQVLNSVHGVPVSSAMKLVRVLASGGRNMAAMLLNKYGLKEQISRFVAEEPQDLPLETREAFLLSTESLRLWAVAAAYGQACDLYRDLYPVLMRILQSLPGLVSQQSYRPLSYEKKIIMKLGVMTNNSVLPALKQPHSLSSSSDEREHIPPPLVNWSHVAGLKPFLECCLKRMLKETATLESHGPTYQLSAAILIYLGAYYSQLGQQRSFQPVDCLEELEELTAEVLLPLLSQPALHSMWENLRYCSALCNPNSCASGPESIPSLVSLGCARGKLLPLSLVGEQSPFPFLTALLYLINIISTMHKGIVGKFSLVLNSKSLGDYLLQSCKGTPVLNHASAWLLRHEYHFQYFLLKLATKMVGHSSCLLCHLIRLACWEQHEKWISFHLSVYICLNTDYKMKMLREGKAGGPEAEDLSQLLHLGERNPAPPASAAEFSSTPSRGTLLQEAYQHLPSISHCYLAHFAHFDSAVLRSRALYGGQTHLVQSALLPEMKGPILPADWPFLPLINLYDRVTKAELKGKAVTSLPPNLVELVTNSLKWVLLLEVWRSRLLQGLPLAAKLARLACVFLTGSDLFLEAPVHCYTAALLSIYCQPKVLDSLDLDAPLPGLTSFYDLYTSLLEQFEGVSFGDPLFGCFVLLPLQRKFSVQFRLAVFGEHVSLLRALGVPLKQKNKKKRFYFFNHEKSYFVLKVTVVFFFCFCPAHGAVSVLYFQWQAVDTARRNMLKKTYLLTDEVLRKHLLFFKLPNVESQYGFEMYEELPPLRQKWLQAVCGEMKTSREDRR</sequence>
<dbReference type="Pfam" id="PF08620">
    <property type="entry name" value="RPAP1_C"/>
    <property type="match status" value="1"/>
</dbReference>
<dbReference type="PANTHER" id="PTHR21483">
    <property type="entry name" value="RNA POLYMERASE II-ASSOCIATED PROTEIN 1"/>
    <property type="match status" value="1"/>
</dbReference>
<dbReference type="EMBL" id="AFYH01189517">
    <property type="status" value="NOT_ANNOTATED_CDS"/>
    <property type="molecule type" value="Genomic_DNA"/>
</dbReference>
<dbReference type="InterPro" id="IPR013929">
    <property type="entry name" value="RPAP1_C"/>
</dbReference>
<evidence type="ECO:0000259" key="9">
    <source>
        <dbReference type="Pfam" id="PF25766"/>
    </source>
</evidence>
<dbReference type="Ensembl" id="ENSLACT00000005354.1">
    <property type="protein sequence ID" value="ENSLACP00000005307.1"/>
    <property type="gene ID" value="ENSLACG00000004716.1"/>
</dbReference>
<dbReference type="eggNOG" id="KOG1894">
    <property type="taxonomic scope" value="Eukaryota"/>
</dbReference>
<dbReference type="GeneTree" id="ENSGT00390000007594"/>
<evidence type="ECO:0000256" key="6">
    <source>
        <dbReference type="SAM" id="Phobius"/>
    </source>
</evidence>
<dbReference type="FunCoup" id="H3A6N6">
    <property type="interactions" value="2349"/>
</dbReference>
<keyword evidence="6" id="KW-0812">Transmembrane</keyword>
<dbReference type="EMBL" id="AFYH01189516">
    <property type="status" value="NOT_ANNOTATED_CDS"/>
    <property type="molecule type" value="Genomic_DNA"/>
</dbReference>
<evidence type="ECO:0000313" key="11">
    <source>
        <dbReference type="Proteomes" id="UP000008672"/>
    </source>
</evidence>
<evidence type="ECO:0000259" key="7">
    <source>
        <dbReference type="Pfam" id="PF08620"/>
    </source>
</evidence>
<feature type="transmembrane region" description="Helical" evidence="6">
    <location>
        <begin position="1302"/>
        <end position="1328"/>
    </location>
</feature>
<feature type="compositionally biased region" description="Acidic residues" evidence="5">
    <location>
        <begin position="497"/>
        <end position="515"/>
    </location>
</feature>
<evidence type="ECO:0000256" key="3">
    <source>
        <dbReference type="ARBA" id="ARBA00023163"/>
    </source>
</evidence>
<feature type="compositionally biased region" description="Basic and acidic residues" evidence="5">
    <location>
        <begin position="519"/>
        <end position="533"/>
    </location>
</feature>
<dbReference type="HOGENOM" id="CLU_005296_1_0_1"/>
<dbReference type="OMA" id="SHIMETV"/>
<evidence type="ECO:0000313" key="10">
    <source>
        <dbReference type="Ensembl" id="ENSLACP00000005307.1"/>
    </source>
</evidence>
<keyword evidence="4" id="KW-0539">Nucleus</keyword>
<keyword evidence="6" id="KW-0472">Membrane</keyword>
<feature type="region of interest" description="Disordered" evidence="5">
    <location>
        <begin position="497"/>
        <end position="533"/>
    </location>
</feature>
<dbReference type="Pfam" id="PF08621">
    <property type="entry name" value="RPAP1_N"/>
    <property type="match status" value="1"/>
</dbReference>
<dbReference type="InterPro" id="IPR013930">
    <property type="entry name" value="RPAP1_N"/>
</dbReference>
<dbReference type="Pfam" id="PF25766">
    <property type="entry name" value="TPR_RPAP1"/>
    <property type="match status" value="1"/>
</dbReference>
<dbReference type="eggNOG" id="KOG4732">
    <property type="taxonomic scope" value="Eukaryota"/>
</dbReference>
<dbReference type="EMBL" id="AFYH01189511">
    <property type="status" value="NOT_ANNOTATED_CDS"/>
    <property type="molecule type" value="Genomic_DNA"/>
</dbReference>
<evidence type="ECO:0000256" key="1">
    <source>
        <dbReference type="ARBA" id="ARBA00004123"/>
    </source>
</evidence>
<organism evidence="10 11">
    <name type="scientific">Latimeria chalumnae</name>
    <name type="common">Coelacanth</name>
    <dbReference type="NCBI Taxonomy" id="7897"/>
    <lineage>
        <taxon>Eukaryota</taxon>
        <taxon>Metazoa</taxon>
        <taxon>Chordata</taxon>
        <taxon>Craniata</taxon>
        <taxon>Vertebrata</taxon>
        <taxon>Euteleostomi</taxon>
        <taxon>Coelacanthiformes</taxon>
        <taxon>Coelacanthidae</taxon>
        <taxon>Latimeria</taxon>
    </lineage>
</organism>
<dbReference type="EMBL" id="AFYH01189512">
    <property type="status" value="NOT_ANNOTATED_CDS"/>
    <property type="molecule type" value="Genomic_DNA"/>
</dbReference>
<reference evidence="11" key="1">
    <citation type="submission" date="2011-08" db="EMBL/GenBank/DDBJ databases">
        <title>The draft genome of Latimeria chalumnae.</title>
        <authorList>
            <person name="Di Palma F."/>
            <person name="Alfoldi J."/>
            <person name="Johnson J."/>
            <person name="Berlin A."/>
            <person name="Gnerre S."/>
            <person name="Jaffe D."/>
            <person name="MacCallum I."/>
            <person name="Young S."/>
            <person name="Walker B.J."/>
            <person name="Lander E."/>
            <person name="Lindblad-Toh K."/>
        </authorList>
    </citation>
    <scope>NUCLEOTIDE SEQUENCE [LARGE SCALE GENOMIC DNA]</scope>
    <source>
        <strain evidence="11">Wild caught</strain>
    </source>
</reference>
<keyword evidence="11" id="KW-1185">Reference proteome</keyword>
<dbReference type="EMBL" id="AFYH01189514">
    <property type="status" value="NOT_ANNOTATED_CDS"/>
    <property type="molecule type" value="Genomic_DNA"/>
</dbReference>
<protein>
    <submittedName>
        <fullName evidence="10">RNA polymerase II associated protein 1</fullName>
    </submittedName>
</protein>
<dbReference type="PANTHER" id="PTHR21483:SF18">
    <property type="entry name" value="RNA POLYMERASE II-ASSOCIATED PROTEIN 1"/>
    <property type="match status" value="1"/>
</dbReference>
<comment type="subcellular location">
    <subcellularLocation>
        <location evidence="1">Nucleus</location>
    </subcellularLocation>
</comment>
<evidence type="ECO:0000256" key="2">
    <source>
        <dbReference type="ARBA" id="ARBA00009953"/>
    </source>
</evidence>
<accession>H3A6N6</accession>
<evidence type="ECO:0000259" key="8">
    <source>
        <dbReference type="Pfam" id="PF08621"/>
    </source>
</evidence>
<keyword evidence="6" id="KW-1133">Transmembrane helix</keyword>
<dbReference type="EMBL" id="AFYH01189509">
    <property type="status" value="NOT_ANNOTATED_CDS"/>
    <property type="molecule type" value="Genomic_DNA"/>
</dbReference>
<keyword evidence="3" id="KW-0804">Transcription</keyword>
<dbReference type="InterPro" id="IPR057989">
    <property type="entry name" value="TPR_RPAP1/MINIYO-like"/>
</dbReference>
<reference evidence="10" key="2">
    <citation type="submission" date="2025-08" db="UniProtKB">
        <authorList>
            <consortium name="Ensembl"/>
        </authorList>
    </citation>
    <scope>IDENTIFICATION</scope>
</reference>
<feature type="domain" description="RPAP1/MINIYO-like TPR repeats" evidence="9">
    <location>
        <begin position="1117"/>
        <end position="1286"/>
    </location>
</feature>